<evidence type="ECO:0000256" key="11">
    <source>
        <dbReference type="ARBA" id="ARBA00023303"/>
    </source>
</evidence>
<dbReference type="PRINTS" id="PR01491">
    <property type="entry name" value="KVCHANNEL"/>
</dbReference>
<dbReference type="Gene3D" id="1.10.287.70">
    <property type="match status" value="1"/>
</dbReference>
<dbReference type="PRINTS" id="PR01498">
    <property type="entry name" value="SHAWCHANNEL"/>
</dbReference>
<dbReference type="SUPFAM" id="SSF54695">
    <property type="entry name" value="POZ domain"/>
    <property type="match status" value="1"/>
</dbReference>
<evidence type="ECO:0000256" key="1">
    <source>
        <dbReference type="ARBA" id="ARBA00004141"/>
    </source>
</evidence>
<dbReference type="InterPro" id="IPR027359">
    <property type="entry name" value="Volt_channel_dom_sf"/>
</dbReference>
<dbReference type="InterPro" id="IPR003968">
    <property type="entry name" value="K_chnl_volt-dep_Kv"/>
</dbReference>
<dbReference type="InterPro" id="IPR003974">
    <property type="entry name" value="K_chnl_volt-dep_Kv3"/>
</dbReference>
<dbReference type="Gene3D" id="3.30.710.10">
    <property type="entry name" value="Potassium Channel Kv1.1, Chain A"/>
    <property type="match status" value="1"/>
</dbReference>
<feature type="transmembrane region" description="Helical" evidence="12">
    <location>
        <begin position="384"/>
        <end position="406"/>
    </location>
</feature>
<evidence type="ECO:0000256" key="8">
    <source>
        <dbReference type="ARBA" id="ARBA00022989"/>
    </source>
</evidence>
<dbReference type="InterPro" id="IPR028325">
    <property type="entry name" value="VG_K_chnl"/>
</dbReference>
<dbReference type="InterPro" id="IPR005821">
    <property type="entry name" value="Ion_trans_dom"/>
</dbReference>
<feature type="transmembrane region" description="Helical" evidence="12">
    <location>
        <begin position="353"/>
        <end position="372"/>
    </location>
</feature>
<keyword evidence="6" id="KW-0851">Voltage-gated channel</keyword>
<evidence type="ECO:0000256" key="2">
    <source>
        <dbReference type="ARBA" id="ARBA00022448"/>
    </source>
</evidence>
<keyword evidence="9" id="KW-0406">Ion transport</keyword>
<evidence type="ECO:0000256" key="4">
    <source>
        <dbReference type="ARBA" id="ARBA00022692"/>
    </source>
</evidence>
<keyword evidence="10 12" id="KW-0472">Membrane</keyword>
<proteinExistence type="predicted"/>
<evidence type="ECO:0000256" key="3">
    <source>
        <dbReference type="ARBA" id="ARBA00022538"/>
    </source>
</evidence>
<keyword evidence="11" id="KW-0407">Ion channel</keyword>
<keyword evidence="8 12" id="KW-1133">Transmembrane helix</keyword>
<comment type="subcellular location">
    <subcellularLocation>
        <location evidence="1">Membrane</location>
        <topology evidence="1">Multi-pass membrane protein</topology>
    </subcellularLocation>
</comment>
<dbReference type="SMART" id="SM00225">
    <property type="entry name" value="BTB"/>
    <property type="match status" value="1"/>
</dbReference>
<protein>
    <recommendedName>
        <fullName evidence="13">BTB domain-containing protein</fullName>
    </recommendedName>
</protein>
<dbReference type="EMBL" id="JAIPUX010000415">
    <property type="protein sequence ID" value="KAH0630887.1"/>
    <property type="molecule type" value="Genomic_DNA"/>
</dbReference>
<dbReference type="PRINTS" id="PR00169">
    <property type="entry name" value="KCHANNEL"/>
</dbReference>
<evidence type="ECO:0000256" key="7">
    <source>
        <dbReference type="ARBA" id="ARBA00022958"/>
    </source>
</evidence>
<reference evidence="14 15" key="1">
    <citation type="journal article" date="2022" name="Gigascience">
        <title>A chromosome-level genome assembly and annotation of the desert horned lizard, Phrynosoma platyrhinos, provides insight into chromosomal rearrangements among reptiles.</title>
        <authorList>
            <person name="Koochekian N."/>
            <person name="Ascanio A."/>
            <person name="Farleigh K."/>
            <person name="Card D.C."/>
            <person name="Schield D.R."/>
            <person name="Castoe T.A."/>
            <person name="Jezkova T."/>
        </authorList>
    </citation>
    <scope>NUCLEOTIDE SEQUENCE [LARGE SCALE GENOMIC DNA]</scope>
    <source>
        <strain evidence="14">NK-2021</strain>
    </source>
</reference>
<evidence type="ECO:0000256" key="5">
    <source>
        <dbReference type="ARBA" id="ARBA00022826"/>
    </source>
</evidence>
<dbReference type="Pfam" id="PF02214">
    <property type="entry name" value="BTB_2"/>
    <property type="match status" value="1"/>
</dbReference>
<evidence type="ECO:0000313" key="14">
    <source>
        <dbReference type="EMBL" id="KAH0630887.1"/>
    </source>
</evidence>
<evidence type="ECO:0000259" key="13">
    <source>
        <dbReference type="SMART" id="SM00225"/>
    </source>
</evidence>
<gene>
    <name evidence="14" type="ORF">JD844_004215</name>
</gene>
<evidence type="ECO:0000313" key="15">
    <source>
        <dbReference type="Proteomes" id="UP000826234"/>
    </source>
</evidence>
<dbReference type="Gene3D" id="1.20.120.350">
    <property type="entry name" value="Voltage-gated potassium channels. Chain C"/>
    <property type="match status" value="1"/>
</dbReference>
<evidence type="ECO:0000256" key="9">
    <source>
        <dbReference type="ARBA" id="ARBA00023065"/>
    </source>
</evidence>
<feature type="domain" description="BTB" evidence="13">
    <location>
        <begin position="6"/>
        <end position="109"/>
    </location>
</feature>
<sequence length="433" mass="50429">MKPAQEKITLNIGGVRYETYPSTLQTFPGTKLCHLTEPQACASLDYDPHLKEFFFDRNANLFEEVLNYYRTKHLHCPEEVCKSVLEEELAFWGIQEAVLAPCCWQKVKKAEMQEEEHKVWDEEEEEEETQALFNQTEGRRRSWKARWQPKIWALFEKPHSSLSAKCLAAFSMLFNIGICILFLWKTYDMRDILHRQASSHHGNGSREFPQDEYSSQKKLPFFLHLELFCVLWFTFEFCMRATFCPDKKKFLRNFLNLADFLSLFPVYIELFSAGASSRPVYWLGFFRLAYFLKLLKLVKVVEPTLVFRVLSHTSSSLLRETLILLIIFTFEIIFFGVLVYYADFIQKEHETQFVSLVSSFWWAAITLTTVGYGDVVPVSTYSQAIGACVALSGVLTIVVPIPLFYIKFKGYYDAALVKERMKRMKKTPALLSS</sequence>
<keyword evidence="3" id="KW-0633">Potassium transport</keyword>
<accession>A0ABQ7TN50</accession>
<dbReference type="InterPro" id="IPR003131">
    <property type="entry name" value="T1-type_BTB"/>
</dbReference>
<organism evidence="14 15">
    <name type="scientific">Phrynosoma platyrhinos</name>
    <name type="common">Desert horned lizard</name>
    <dbReference type="NCBI Taxonomy" id="52577"/>
    <lineage>
        <taxon>Eukaryota</taxon>
        <taxon>Metazoa</taxon>
        <taxon>Chordata</taxon>
        <taxon>Craniata</taxon>
        <taxon>Vertebrata</taxon>
        <taxon>Euteleostomi</taxon>
        <taxon>Lepidosauria</taxon>
        <taxon>Squamata</taxon>
        <taxon>Bifurcata</taxon>
        <taxon>Unidentata</taxon>
        <taxon>Episquamata</taxon>
        <taxon>Toxicofera</taxon>
        <taxon>Iguania</taxon>
        <taxon>Phrynosomatidae</taxon>
        <taxon>Phrynosomatinae</taxon>
        <taxon>Phrynosoma</taxon>
    </lineage>
</organism>
<dbReference type="PANTHER" id="PTHR11537">
    <property type="entry name" value="VOLTAGE-GATED POTASSIUM CHANNEL"/>
    <property type="match status" value="1"/>
</dbReference>
<dbReference type="InterPro" id="IPR011333">
    <property type="entry name" value="SKP1/BTB/POZ_sf"/>
</dbReference>
<feature type="transmembrane region" description="Helical" evidence="12">
    <location>
        <begin position="322"/>
        <end position="341"/>
    </location>
</feature>
<keyword evidence="4 12" id="KW-0812">Transmembrane</keyword>
<dbReference type="InterPro" id="IPR000210">
    <property type="entry name" value="BTB/POZ_dom"/>
</dbReference>
<feature type="transmembrane region" description="Helical" evidence="12">
    <location>
        <begin position="221"/>
        <end position="238"/>
    </location>
</feature>
<comment type="caution">
    <text evidence="14">The sequence shown here is derived from an EMBL/GenBank/DDBJ whole genome shotgun (WGS) entry which is preliminary data.</text>
</comment>
<keyword evidence="5" id="KW-0631">Potassium channel</keyword>
<keyword evidence="7" id="KW-0630">Potassium</keyword>
<evidence type="ECO:0000256" key="10">
    <source>
        <dbReference type="ARBA" id="ARBA00023136"/>
    </source>
</evidence>
<name>A0ABQ7TN50_PHRPL</name>
<evidence type="ECO:0000256" key="6">
    <source>
        <dbReference type="ARBA" id="ARBA00022882"/>
    </source>
</evidence>
<dbReference type="PANTHER" id="PTHR11537:SF235">
    <property type="entry name" value="POTASSIUM VOLTAGE-GATED CHANNEL SUBFAMILY C MEMBER 1-LIKE"/>
    <property type="match status" value="1"/>
</dbReference>
<dbReference type="Pfam" id="PF00520">
    <property type="entry name" value="Ion_trans"/>
    <property type="match status" value="1"/>
</dbReference>
<keyword evidence="2" id="KW-0813">Transport</keyword>
<dbReference type="SUPFAM" id="SSF81324">
    <property type="entry name" value="Voltage-gated potassium channels"/>
    <property type="match status" value="1"/>
</dbReference>
<dbReference type="Proteomes" id="UP000826234">
    <property type="component" value="Unassembled WGS sequence"/>
</dbReference>
<feature type="transmembrane region" description="Helical" evidence="12">
    <location>
        <begin position="166"/>
        <end position="184"/>
    </location>
</feature>
<keyword evidence="15" id="KW-1185">Reference proteome</keyword>
<evidence type="ECO:0000256" key="12">
    <source>
        <dbReference type="SAM" id="Phobius"/>
    </source>
</evidence>